<evidence type="ECO:0000313" key="8">
    <source>
        <dbReference type="Proteomes" id="UP001470230"/>
    </source>
</evidence>
<feature type="region of interest" description="Disordered" evidence="5">
    <location>
        <begin position="957"/>
        <end position="987"/>
    </location>
</feature>
<gene>
    <name evidence="7" type="ORF">M9Y10_029893</name>
</gene>
<comment type="similarity">
    <text evidence="1">Belongs to the protein kinase superfamily. TKL Ser/Thr protein kinase family. ROCO subfamily.</text>
</comment>
<dbReference type="PANTHER" id="PTHR48103:SF2">
    <property type="entry name" value="MIDASIN"/>
    <property type="match status" value="1"/>
</dbReference>
<evidence type="ECO:0000313" key="7">
    <source>
        <dbReference type="EMBL" id="KAK8892654.1"/>
    </source>
</evidence>
<dbReference type="SUPFAM" id="SSF56112">
    <property type="entry name" value="Protein kinase-like (PK-like)"/>
    <property type="match status" value="1"/>
</dbReference>
<dbReference type="InterPro" id="IPR001245">
    <property type="entry name" value="Ser-Thr/Tyr_kinase_cat_dom"/>
</dbReference>
<evidence type="ECO:0000259" key="6">
    <source>
        <dbReference type="PROSITE" id="PS50011"/>
    </source>
</evidence>
<dbReference type="InterPro" id="IPR000719">
    <property type="entry name" value="Prot_kinase_dom"/>
</dbReference>
<dbReference type="Pfam" id="PF07728">
    <property type="entry name" value="AAA_5"/>
    <property type="match status" value="4"/>
</dbReference>
<proteinExistence type="inferred from homology"/>
<accession>A0ABR2KNK4</accession>
<keyword evidence="2" id="KW-0547">Nucleotide-binding</keyword>
<dbReference type="InterPro" id="IPR011990">
    <property type="entry name" value="TPR-like_helical_dom_sf"/>
</dbReference>
<feature type="compositionally biased region" description="Low complexity" evidence="5">
    <location>
        <begin position="960"/>
        <end position="971"/>
    </location>
</feature>
<sequence>MNIDKYLINIYDINLIQKNGVTDYSITNQIALTTNTSSKCIEKIINDEKCQTEADFRDYIEIVIKANHVGIIPFVGFCSSSQNIMKQNIIITKFASLKSLQNAFDTISNGEGIPWWDPVREFIIIYGIAHSMEFLHSLGIVHEKLTPSNILLDENAEPQITDFQLSLLYSSLDFSISNLVKNKTFYYVDPCVLKNNEKITQKSDVYSFAIVVIQILTKNIHIFEKEDDPVELINEIKNGLKPMIPDTIPEELRNLLLSCLNEDQDSRPSFPVICKRLDMIIHSLPEISTEVFKEYKRKISQNQAEELSPEIAKMKDAADAGDAEMMYLYANQRMSGKKCQKNINEAVRYFTMAKEKGYQAAIQQLSILRDDTGIVESSTTNDDSPKPEQNEFSDYNNNNNNNNALEEKVKIKSLADDPIFDQKEPNINDILINIDTEIKKKERFHLNKNVVEQNNFIFTEGAEERLQKLLNYIMVGVPVLLEGPTGTSKTLSSEIVCKLLGKELIRFNLSSETKTQDLIGRYVGDENSWAGISQQDGPFSQAFKEGKVLLLDEINLASASVLQCIEEALDSGVLSIEIPGRPLKSIKMHKDFRVIATQNPNKGSYSNKRQNLGLKFYSRFQVINFPAFKERELLLIGNGLADKFGYNDHNVIKDLVTFHNEWSNKKEIQDDSQCFTIREIAATVKALSQKESIYDTIMTIYGARYQKNIKELLKNELKKYPRLINDTKKTELPDFPGCYINDSLITTVKSALFSLKNGRNIIIVGKEGCGKTQVALWISEHYNSKIKDNENEQQSFFCVCTEEIKVADLVGHQAPSGKSDGTSELIKWQDGFLTKAIKIGKCSVLECIDEAPSTVTERLNGLLDQKYDNQQKYFEIPENSANPRVPIKDSFRILATANIDKIGQMSPAFLNRFDIIVLENQISDSITRPQYHNLIKTVLSKHCSELSLKEKASQNKSDVEQFSSDSDFEFSGTDYESDDDNQNDSQINNQEIESINYSYPETIIPMIYEKVKSEKNIARISKLCCSVIKLLYAFQNNKKITEKDVVEFGFQLLQRNGQFIVKKEIEDELLNTFNEIDDKTDEPFFYKDSLSLRSFLAKLAAYSIIEQPICITGPTGAGKTSAARAFARMRPHKSSFKAAFQMHSFHSGTKVSHFFGSTTLLDGKIVFHDGTLTKSLKLGLVFIADEFNLSTQSVMKSLALALDPTIGKNVFIPGIGQIINISPEFHFIACQNELGTLGRNAIPDSISHRFVYIDYPKPEMKDIQQICINISKENFENKDEFKPKDEELANNIAKYMMKLNERKLVYIPQWSLRDITKLFRRIYPSKIYNKFINITPLHHVLFYTMSVVSSNDAENVLNDVRSIMKISFNLDDKEVTEYIECYKAQPEIKEVKNQGMCLMKSKSGISIDREKNLIVDNKLPSLWNAIFQVHLSDDREPILLMGNSGFKTFLASHFLPGAQIITLNQETNVAQLLGTSGFMTNSEAKYFYIDNICKIIQKIPLIYELIEKWKNGNLEKDDILPRIQEAKEGLIPISFYYALDHLAEKLFDDQNRNEQKCVLSNTTLEFRPGLFLNSILQGQSLILRDLSNLPTIVLERFNELFSGKQNITLSEDIHNTFTSPDDKELTNFNDTFRVFATCPANSPSRLSEAVLSRFTVISVPEYSSSEQEIVLKSYIQNNKLCFSSIDKNLDILSRFAKSYYNKLKIQFTFPQIIKVIEITSKLNNETSDDCQKLNTGIALYRVLGGLFDSKKKKETLFEQIKTFFDIPDVYLNPKNECPLKLQQKGGITGVMSNITNLFIECSSAHECKINVAFTKSFNDLLDLIHMVLVIHNPLILEGLPGQGKHTAIYYIANMLNIEIVHIIISQSTKVEDLFGKETITRQSDGIHVEMVETQFVKIIKSSNDSDKRFLIILENINSSSPALLNALVPVFNSHSTSILLPNGSTIEKGKFDIIGIFNTQQMSSSKDKLPSSLINSSIYHVVQRAKKPEILQIILTKFKYSAFTDEEANRFYEHFNQARSISSKESTSMEVFTLNDIDKYLLFRKLTKKFFDETTISQMVFAYKFSSDEMIQKILKELKLENMKFNPIFSYDIPPKYLNIRISDNESNSLHLPLITPPKSESELSKINSLTLTQKHCLIFLACSLLSKRSCVIQGDTASGKSYLIRLFSELIGAKLNVFQMNSDSNISMLAGQSVLNDEISQKDICKIKKALADLIIDERIKRQIEDVLKIDPKNPETLNPKSLKKLLEYIKDIQSTLPEKYLPEIEEANNVIKDVMNPVNRFEHKESAFVHALRNGEWVLIDGIESAPSEIAEKISSLCGDNPELNLFEYGPEFFFSKNENSSSKNRIHDNFHLFITFNPNTMRESQMIDQSFLVKSLTFSLPAIDDRIENSAQMLLGSLINLKYPPEMSKELAARYASMHHFAKLESKKNPENFAGDIQFNGRTIKFATKFFAYRNEQANKDSSFTLARLISLSIKSFYWNSYTNINNTDDFHKNCVLTFKKNPSDELLSYIQIGDMTPEMRNKKILILLRNIQKSILDNQIDFSYSLSYFLDLCSLTRISDLQYVQFHVNDTINIIKSNSKDKSLNKSPLLLYGLLESINSLFKTIISPKIPIKQEHSFLSLKDEELRNNKSIVIPLTKIDLLIGLLDEKLFSEKSSLLFDNELYAKIINHMSIIAKHYDKKLIVELFKEIKHDNNLINFIDQAFPYFILKDTKLSRISYWLPLANILIKQGIAFSYTIDNTEISFNELSTSDFSVNLIMNEKDNLSLSKDSIIHYSKRRKSMKVKEHNESENDKNDFIYYSLIKEFSNNPHQSVDEKILRAQLSKFKKAFANQPFINWSTSILSLKDLFLDKKNQVSLISLMWNIVYTMSEDEIKDLVVIIHPIESKLLLSVEKMFKNINKELVDCIIKWSNWASGFENSTPLLFKYIIQSDVRQIIKSSNIDDAIQATNKEIIYLKRAPEEMKDYWNSDELIDICQKELSLLMKIKNNNDDYEKELKIQKKIEKLKNDILNSKVQSRYNEMKNEIINKLGQITQFTEDMFYYAQKIVNNFLSKARSEILNDDSGFIIWPDINFENSNAYKYNKTENIKLFESLIWYSQIKAILKEINSGNDLLTNIWKLSDFEEMAYPKEMLFTSLFKNANMSESGLSIKDKDQALYTLNAHMILKLIEINKMLIKDPQAIYKAIDGYMSRSKCNENDLQWICHIVKEISSDFCLQIPKFKPNDLVFLIVNKKAHSDYRNGPLLVGLKNLIFLKNMKHLMNQEFPSFIDAAKSIGQIVYRTISKNEEPPLEYEQLKNAFNNQSRFTGSDYEIAKKTMDIFQIAECLENWHDQKLHFDDISLLADNWMTKKDLINKFPSLVFWICKYQQVSSKLEFRYKNFVANQNSNQIPLWILALRMMSSNDLIEFETDYHTKMSGIICSETSKLIRKYLSSQKNINFNWINLLISNPPPQIANPHIKLVHEFFCMLSMDNQNHPSKIINQMKEDYMRETISQIIQSVLSNKCQQLITDNISNSNSLNLFLAFPSKYIHRKINNSIYSISRKLLSDKSTQQLKNFLKSVNSFNSIIINLQNEIEKEQKSMKMSIEQKVNDENERRKSEKINEINKIIDEYKRFLCGLSVNQNRHEIKEYVNNLQRCENKLCTYQELFKNEEISIQRLHYYSVNELKIEIYKNKDKKEIVLPKNYYRCEYYYLLPDEEYKGYKILSKKIKFKFIKDSIDLNQIIKVPQYNENIPYLIFGYRQMKSDVFINLLNELFEILKSLENKFFKILEFNQEISLDFFEFLDKVNKQMLDVKQNLNVNFSNNQSCPNLQKMLHDQLKSFLDVLSPLFDRVVNLTNQMLYTNWKVINDNKKSLRLFSYQYNIQIPSVITNPKPISYFSDISEINSLASPIVFVSPENKINCSVNKIYCSIGPIFTSNIGNPFTINIITFLNEKCICKISNLSDSEYTNIIKTKENVSNNEPIQLLIYPPPPLKNETEILILKGDLNIRTRSLEPYNLPFEMKLGIMPLKVRLHCLEYKLSDEVNHLRLCCDKIESGAKITFKVINYYIPESFVLAVAIESLDENEAIQPEVKIEKYEKQFSIIFPDVKEPVRCQFNIKIALSQNLIFTVYCDFIIIPLFFTFEIYDNFTKKYESTSCDIIFTPGSTKPLFFRVMSLLPYQQKAQLFYDLPKSIQITRSDISINNRFSINENYLFKLDIHMSQDNTRHTYGNFTVTLTVGNNSKSIQLKFFDPSSYLFYPDNHESQLSKNNTFLKKFPTYSYHYKTKKWIKIRGNEDLIDSLDSIPKNTPYYIISPYTCYTNNYLFNRIDYVVNSDCISVSNSNNIIFFQLSVTENKDNLINIKEKDGRIFPKKMHKWNKLFKSNTIYYYSILGYTEDNPNWFPAFYNYPNIEKYKFLNYDEKNATIAKNNIIKMQKEISRYSFDEIEENIRHHNQIEKYQNDFSIFMILLMRKSIILNIEYIINKMPDQVKCEFDDIIKEISIFTAKGEDISPDIIVVISHNLILKFTQVFSAKYNEIKSHQFCLQSTIKDSEIENQMQKALKEFMSYDPKASQDKSTKAAFELISKEKEISNIKTEPLPDESKRAECFIIGENDNPKPCKKTDPLGKFNFKEIINEESILSENTDSIISLPLISLPNKLSIENLNNFYSTCSLGAAILPTYVRSKYIKNLNLKDSEQYFANLLSIYKEITKVSTHNYSILSESINSFIESFNNCVRRLIKAGVDLRPAKLPSSLYNVGSNFNQDFIRYPEIEMPVIRKIPWKTKHEISTNFIKCIDPIINKGKLKPYDTLDRNLDDNMLNTLVEEEEEYEKEQTDENDDVDYQITEADNELILARVASVADDHNDEDSDNPDDMFSRSSKNKQTLKIIDSNSITSRVSDTKTIDGYFAQFKELDGIERVLRRIKEMNKDGALKFLNGAECIIEHQNELFKTNIIDFPVKILIDNIQFLIAKLINSASDVNCPFLFMSCNLLIDCSSYISIENKLYCFMILASFSYALSSLEIPFSIAIVADQKFRFLLKPFEENISVMVLQRVLDCLFIKRYRTNIADTFHYAIDYMKSPYQKRTQRAMFLFSNGLDENLVLAHSWKECILYSPNNSFGLIFVKPKLLDNQKYSAIQEMWDNFIKVTKTAQSTTRLIAINANNENKTYDDIAKVFADVLHRNQNQKFQIDETKIDERPEFIEKCNNLSKNDFEAIKNDIDYNFNEVPLSIFKKKDQRFEVVSSKFQKLDVNYYRNKTDKIAISSPENQIKEQFDLLIHKIIYSKRTSYRPLLETIFKPNKASQTVLSSTGTDFDITALILNLINPVPDPHIYLEEKGGLIRNYGISFVIDSSKSCFNSLSSSHSYQTIKTLFSALSSIDIPCVDVIIATSDAPIVLSSQISSIRLFNEKSSFWPSLFACLSEQSGDTCDLEAAIHAAYDIRRMRSIDSSSFMFVLTDGLFQKEQQEIIKSHIMTCIQSGINVFGVGIGIYPKGIAEIFPQAIYTTNPNYIIHGIASCFGDDSIDNDDKIKYLAPNKTEWNDILKSINKLIKNEKSPVFKDLKIYLSNTQHSIDAFSDMYNEEKEARDTAGELINPEGKNTEMYVKDILKGQKILIVMPYDCRMNMKENPKVATKYLLEPESAGDRAFVKNAVAFFGIDIVIVQNYKDAVNELTRKTITGKCNYYATWVISGFPYDIPLPDGGNQNLVVQFIDCLIQFWKNGGSVVMFSEGEPLTFQTNLFLRRIKFPNNTGTQLRVEGTHKGMKYLKADKSGKLNNPGTFNKSPLAFKSYERASLAHNLYQIYEGETISYAPSDINKCSPFIPFMRDSENGISALYYPGGSDKNNQTGDIIIDCGFTKLFDKMTEKGTFRYIQNIAGWTAQCELRLINGIQPKNYRPKAVEFNLDETQKVRLLKPPRYLHTKGNYSQINISQLRRVFAIDRSGSVKGVQLYYNEVQRIFEQYYQKGDVIIIWESRAKIIDISEMQTIYRNRTGGGGTDPSQIATLLGNNKQIPREHLILVTDGQVNSSSIQNSDNILKNKHIHFKYVTTYIIGDRGDLSVGAPFARKCGSKTIEIKSHGRRREIIGAESIDFSILDQVDVIMTAEEFNKKYDSLFNATKQKMIGTSGDQNLKNQFENLGRRLSAAGLTLEIERRISVLIGMASGTIQEVFDSDKIVAMKI</sequence>
<evidence type="ECO:0000256" key="2">
    <source>
        <dbReference type="ARBA" id="ARBA00022741"/>
    </source>
</evidence>
<dbReference type="SUPFAM" id="SSF52540">
    <property type="entry name" value="P-loop containing nucleoside triphosphate hydrolases"/>
    <property type="match status" value="5"/>
</dbReference>
<dbReference type="SMART" id="SM00382">
    <property type="entry name" value="AAA"/>
    <property type="match status" value="5"/>
</dbReference>
<feature type="domain" description="Protein kinase" evidence="6">
    <location>
        <begin position="1"/>
        <end position="281"/>
    </location>
</feature>
<evidence type="ECO:0000256" key="4">
    <source>
        <dbReference type="SAM" id="Coils"/>
    </source>
</evidence>
<dbReference type="Gene3D" id="3.40.50.300">
    <property type="entry name" value="P-loop containing nucleotide triphosphate hydrolases"/>
    <property type="match status" value="6"/>
</dbReference>
<feature type="coiled-coil region" evidence="4">
    <location>
        <begin position="3572"/>
        <end position="3645"/>
    </location>
</feature>
<dbReference type="PANTHER" id="PTHR48103">
    <property type="entry name" value="MIDASIN-RELATED"/>
    <property type="match status" value="1"/>
</dbReference>
<dbReference type="Proteomes" id="UP001470230">
    <property type="component" value="Unassembled WGS sequence"/>
</dbReference>
<reference evidence="7 8" key="1">
    <citation type="submission" date="2024-04" db="EMBL/GenBank/DDBJ databases">
        <title>Tritrichomonas musculus Genome.</title>
        <authorList>
            <person name="Alves-Ferreira E."/>
            <person name="Grigg M."/>
            <person name="Lorenzi H."/>
            <person name="Galac M."/>
        </authorList>
    </citation>
    <scope>NUCLEOTIDE SEQUENCE [LARGE SCALE GENOMIC DNA]</scope>
    <source>
        <strain evidence="7 8">EAF2021</strain>
    </source>
</reference>
<organism evidence="7 8">
    <name type="scientific">Tritrichomonas musculus</name>
    <dbReference type="NCBI Taxonomy" id="1915356"/>
    <lineage>
        <taxon>Eukaryota</taxon>
        <taxon>Metamonada</taxon>
        <taxon>Parabasalia</taxon>
        <taxon>Tritrichomonadida</taxon>
        <taxon>Tritrichomonadidae</taxon>
        <taxon>Tritrichomonas</taxon>
    </lineage>
</organism>
<protein>
    <recommendedName>
        <fullName evidence="6">Protein kinase domain-containing protein</fullName>
    </recommendedName>
</protein>
<keyword evidence="3" id="KW-0067">ATP-binding</keyword>
<dbReference type="SUPFAM" id="SSF53300">
    <property type="entry name" value="vWA-like"/>
    <property type="match status" value="2"/>
</dbReference>
<feature type="coiled-coil region" evidence="4">
    <location>
        <begin position="2980"/>
        <end position="3007"/>
    </location>
</feature>
<keyword evidence="8" id="KW-1185">Reference proteome</keyword>
<dbReference type="InterPro" id="IPR027417">
    <property type="entry name" value="P-loop_NTPase"/>
</dbReference>
<dbReference type="InterPro" id="IPR011009">
    <property type="entry name" value="Kinase-like_dom_sf"/>
</dbReference>
<dbReference type="EMBL" id="JAPFFF010000004">
    <property type="protein sequence ID" value="KAK8892654.1"/>
    <property type="molecule type" value="Genomic_DNA"/>
</dbReference>
<dbReference type="InterPro" id="IPR011704">
    <property type="entry name" value="ATPase_dyneun-rel_AAA"/>
</dbReference>
<evidence type="ECO:0000256" key="3">
    <source>
        <dbReference type="ARBA" id="ARBA00022840"/>
    </source>
</evidence>
<dbReference type="InterPro" id="IPR036465">
    <property type="entry name" value="vWFA_dom_sf"/>
</dbReference>
<dbReference type="InterPro" id="IPR003593">
    <property type="entry name" value="AAA+_ATPase"/>
</dbReference>
<dbReference type="Gene3D" id="1.25.40.10">
    <property type="entry name" value="Tetratricopeptide repeat domain"/>
    <property type="match status" value="1"/>
</dbReference>
<name>A0ABR2KNK4_9EUKA</name>
<keyword evidence="4" id="KW-0175">Coiled coil</keyword>
<evidence type="ECO:0000256" key="5">
    <source>
        <dbReference type="SAM" id="MobiDB-lite"/>
    </source>
</evidence>
<feature type="region of interest" description="Disordered" evidence="5">
    <location>
        <begin position="375"/>
        <end position="402"/>
    </location>
</feature>
<dbReference type="Pfam" id="PF07714">
    <property type="entry name" value="PK_Tyr_Ser-Thr"/>
    <property type="match status" value="1"/>
</dbReference>
<dbReference type="PROSITE" id="PS50011">
    <property type="entry name" value="PROTEIN_KINASE_DOM"/>
    <property type="match status" value="1"/>
</dbReference>
<dbReference type="Gene3D" id="1.10.510.10">
    <property type="entry name" value="Transferase(Phosphotransferase) domain 1"/>
    <property type="match status" value="1"/>
</dbReference>
<evidence type="ECO:0000256" key="1">
    <source>
        <dbReference type="ARBA" id="ARBA00008171"/>
    </source>
</evidence>
<comment type="caution">
    <text evidence="7">The sequence shown here is derived from an EMBL/GenBank/DDBJ whole genome shotgun (WGS) entry which is preliminary data.</text>
</comment>
<dbReference type="CDD" id="cd00009">
    <property type="entry name" value="AAA"/>
    <property type="match status" value="2"/>
</dbReference>